<dbReference type="Pfam" id="PF00071">
    <property type="entry name" value="Ras"/>
    <property type="match status" value="2"/>
</dbReference>
<evidence type="ECO:0000256" key="2">
    <source>
        <dbReference type="ARBA" id="ARBA00022741"/>
    </source>
</evidence>
<keyword evidence="2" id="KW-0547">Nucleotide-binding</keyword>
<name>A0A1B2U6Y3_9AGAR</name>
<dbReference type="PROSITE" id="PS51421">
    <property type="entry name" value="RAS"/>
    <property type="match status" value="1"/>
</dbReference>
<dbReference type="InterPro" id="IPR020849">
    <property type="entry name" value="Small_GTPase_Ras-type"/>
</dbReference>
<gene>
    <name evidence="4" type="primary">GME11133_T</name>
</gene>
<reference evidence="4" key="1">
    <citation type="submission" date="2016-03" db="EMBL/GenBank/DDBJ databases">
        <title>Small GTPases and Expression Models of vvran1 Under Oxidative and Cold Stresses in Straw Mushroom Volvariella volvacea.</title>
        <authorList>
            <person name="Yan J."/>
            <person name="Xie B."/>
        </authorList>
    </citation>
    <scope>NUCLEOTIDE SEQUENCE</scope>
    <source>
        <strain evidence="4">PYd21</strain>
    </source>
</reference>
<dbReference type="SMART" id="SM00175">
    <property type="entry name" value="RAB"/>
    <property type="match status" value="1"/>
</dbReference>
<dbReference type="InterPro" id="IPR027417">
    <property type="entry name" value="P-loop_NTPase"/>
</dbReference>
<comment type="subcellular location">
    <subcellularLocation>
        <location evidence="1">Cell membrane</location>
        <topology evidence="1">Lipid-anchor</topology>
        <orientation evidence="1">Cytoplasmic side</orientation>
    </subcellularLocation>
</comment>
<accession>A0A1B2U6Y3</accession>
<protein>
    <submittedName>
        <fullName evidence="4">Ras family protein</fullName>
    </submittedName>
</protein>
<dbReference type="SMART" id="SM00173">
    <property type="entry name" value="RAS"/>
    <property type="match status" value="1"/>
</dbReference>
<proteinExistence type="predicted"/>
<dbReference type="PROSITE" id="PS51419">
    <property type="entry name" value="RAB"/>
    <property type="match status" value="1"/>
</dbReference>
<dbReference type="GO" id="GO:0005525">
    <property type="term" value="F:GTP binding"/>
    <property type="evidence" value="ECO:0007669"/>
    <property type="project" value="UniProtKB-KW"/>
</dbReference>
<dbReference type="PANTHER" id="PTHR24070">
    <property type="entry name" value="RAS, DI-RAS, AND RHEB FAMILY MEMBERS OF SMALL GTPASE SUPERFAMILY"/>
    <property type="match status" value="1"/>
</dbReference>
<dbReference type="SUPFAM" id="SSF52540">
    <property type="entry name" value="P-loop containing nucleoside triphosphate hydrolases"/>
    <property type="match status" value="1"/>
</dbReference>
<dbReference type="AlphaFoldDB" id="A0A1B2U6Y3"/>
<dbReference type="Gene3D" id="3.40.50.300">
    <property type="entry name" value="P-loop containing nucleotide triphosphate hydrolases"/>
    <property type="match status" value="2"/>
</dbReference>
<dbReference type="EMBL" id="KX009782">
    <property type="protein sequence ID" value="AOC97492.1"/>
    <property type="molecule type" value="Genomic_DNA"/>
</dbReference>
<evidence type="ECO:0000313" key="4">
    <source>
        <dbReference type="EMBL" id="AOC97492.1"/>
    </source>
</evidence>
<sequence length="310" mass="34652">MGLERQPLQKSGRRAWTKTKREEHRKLVFVDNIPSVVHLLDPRRCDTHPAKRTSLLQHPHAYLLMYSISNRDSFKMIPTLQKSIQRTAGHDPVFILVGNKADIDTDANTFGKPTLSSPLLPPPPPPSPTLGMETYRNIIETRTGPTTEISESESDSTHMSLYGFGFTDYTNGDTKFNPEETTSVSTIVITSPSPTHSPWPTRGISTEEGQELARQLSCAAFFETSASTGECVENVIREAVRILREVAVAGRDGPHSRELRTKQERSWIGGLYDRVFGRKKSNGFRGEDGAEKCKVVVKEWNGCGWEVVEL</sequence>
<evidence type="ECO:0000256" key="1">
    <source>
        <dbReference type="ARBA" id="ARBA00004342"/>
    </source>
</evidence>
<evidence type="ECO:0000256" key="3">
    <source>
        <dbReference type="ARBA" id="ARBA00023134"/>
    </source>
</evidence>
<dbReference type="InterPro" id="IPR001806">
    <property type="entry name" value="Small_GTPase"/>
</dbReference>
<dbReference type="GO" id="GO:0003924">
    <property type="term" value="F:GTPase activity"/>
    <property type="evidence" value="ECO:0007669"/>
    <property type="project" value="InterPro"/>
</dbReference>
<dbReference type="GO" id="GO:0005886">
    <property type="term" value="C:plasma membrane"/>
    <property type="evidence" value="ECO:0007669"/>
    <property type="project" value="UniProtKB-SubCell"/>
</dbReference>
<dbReference type="GO" id="GO:0007165">
    <property type="term" value="P:signal transduction"/>
    <property type="evidence" value="ECO:0007669"/>
    <property type="project" value="InterPro"/>
</dbReference>
<keyword evidence="3" id="KW-0342">GTP-binding</keyword>
<organism evidence="4">
    <name type="scientific">Volvariella volvacea</name>
    <dbReference type="NCBI Taxonomy" id="36659"/>
    <lineage>
        <taxon>Eukaryota</taxon>
        <taxon>Fungi</taxon>
        <taxon>Dikarya</taxon>
        <taxon>Basidiomycota</taxon>
        <taxon>Agaricomycotina</taxon>
        <taxon>Agaricomycetes</taxon>
        <taxon>Agaricomycetidae</taxon>
        <taxon>Agaricales</taxon>
        <taxon>Pluteineae</taxon>
        <taxon>Pluteaceae</taxon>
        <taxon>Volvariella</taxon>
    </lineage>
</organism>